<reference evidence="1" key="1">
    <citation type="submission" date="2020-03" db="EMBL/GenBank/DDBJ databases">
        <title>The deep terrestrial virosphere.</title>
        <authorList>
            <person name="Holmfeldt K."/>
            <person name="Nilsson E."/>
            <person name="Simone D."/>
            <person name="Lopez-Fernandez M."/>
            <person name="Wu X."/>
            <person name="de Brujin I."/>
            <person name="Lundin D."/>
            <person name="Andersson A."/>
            <person name="Bertilsson S."/>
            <person name="Dopson M."/>
        </authorList>
    </citation>
    <scope>NUCLEOTIDE SEQUENCE</scope>
    <source>
        <strain evidence="1">TM448A01069</strain>
    </source>
</reference>
<evidence type="ECO:0000313" key="1">
    <source>
        <dbReference type="EMBL" id="QJA48640.1"/>
    </source>
</evidence>
<accession>A0A6H1ZN58</accession>
<dbReference type="EMBL" id="MT144094">
    <property type="protein sequence ID" value="QJA48640.1"/>
    <property type="molecule type" value="Genomic_DNA"/>
</dbReference>
<sequence>MKKFKYFLIAVAVLAVIVSPVMAGTVEKNPYGTATPYLYNMDNWSMDSYYMDFPTLTANDTMVGAAATQTLTNKTLTNPILTAPALGTPASGVMTNVTGTAAGLTAGTVTTNANLTGEVTSVGNAATIATSAVTSAKMAVGAKTHSVVIQVADPGAAGADFAAGYVLWRPSVAVTITKVYLVPGLVYIAAASVNDASVVVTNAAVGAVATLAIVTALAAGSLNDMGTITNASVVANTDVTIAVTANGTADAPVQNILIEYTTVN</sequence>
<name>A0A6H1ZN58_9ZZZZ</name>
<protein>
    <submittedName>
        <fullName evidence="1">Uncharacterized protein</fullName>
    </submittedName>
</protein>
<dbReference type="AlphaFoldDB" id="A0A6H1ZN58"/>
<proteinExistence type="predicted"/>
<gene>
    <name evidence="1" type="ORF">TM448A01069_0008</name>
</gene>
<organism evidence="1">
    <name type="scientific">viral metagenome</name>
    <dbReference type="NCBI Taxonomy" id="1070528"/>
    <lineage>
        <taxon>unclassified sequences</taxon>
        <taxon>metagenomes</taxon>
        <taxon>organismal metagenomes</taxon>
    </lineage>
</organism>